<dbReference type="SMART" id="SM00248">
    <property type="entry name" value="ANK"/>
    <property type="match status" value="6"/>
</dbReference>
<feature type="non-terminal residue" evidence="4">
    <location>
        <position position="342"/>
    </location>
</feature>
<sequence>MPVQEEIVGFCSSLAILVHSKDQRSGKEIRELRLAHFSVKEYLTSNLVENGLRNYFKETIARASIANVCLAYLIHLDQKFLANEVRESFPFAQYCAQYWMTHAVAGEEDETLQELMRDFFLRRKWAYHNCYQLYDPDTPWRVGYNDNVVTNPLAELYYASLVGLHSAVQMLLDQGANVNVQSGKYGNALQAASSEGHEQIAKLLLKNGADVSVRGGYYGNALQAASSKGHEQIVKLLLDKGADVNIHVRNNALYAASSEGHEQIVKLLLNKGANAQGGLHSSPLQAALSKGHEQIVKLLLDKGADANSQGGEYGSALQEALYRGYEQMAKLLLDRGADVNAQ</sequence>
<dbReference type="Gene3D" id="1.25.40.20">
    <property type="entry name" value="Ankyrin repeat-containing domain"/>
    <property type="match status" value="2"/>
</dbReference>
<accession>A0A9P8L841</accession>
<evidence type="ECO:0000313" key="5">
    <source>
        <dbReference type="Proteomes" id="UP000750711"/>
    </source>
</evidence>
<feature type="repeat" description="ANK" evidence="3">
    <location>
        <begin position="279"/>
        <end position="311"/>
    </location>
</feature>
<protein>
    <recommendedName>
        <fullName evidence="6">Ankyrin repeat protein</fullName>
    </recommendedName>
</protein>
<dbReference type="InterPro" id="IPR036770">
    <property type="entry name" value="Ankyrin_rpt-contain_sf"/>
</dbReference>
<name>A0A9P8L841_9PEZI</name>
<reference evidence="4" key="1">
    <citation type="submission" date="2021-03" db="EMBL/GenBank/DDBJ databases">
        <title>Comparative genomics and phylogenomic investigation of the class Geoglossomycetes provide insights into ecological specialization and systematics.</title>
        <authorList>
            <person name="Melie T."/>
            <person name="Pirro S."/>
            <person name="Miller A.N."/>
            <person name="Quandt A."/>
        </authorList>
    </citation>
    <scope>NUCLEOTIDE SEQUENCE</scope>
    <source>
        <strain evidence="4">CAQ_001_2017</strain>
    </source>
</reference>
<evidence type="ECO:0000256" key="2">
    <source>
        <dbReference type="ARBA" id="ARBA00023043"/>
    </source>
</evidence>
<dbReference type="Proteomes" id="UP000750711">
    <property type="component" value="Unassembled WGS sequence"/>
</dbReference>
<feature type="repeat" description="ANK" evidence="3">
    <location>
        <begin position="248"/>
        <end position="274"/>
    </location>
</feature>
<dbReference type="EMBL" id="JAGHQM010001268">
    <property type="protein sequence ID" value="KAH0556000.1"/>
    <property type="molecule type" value="Genomic_DNA"/>
</dbReference>
<evidence type="ECO:0000256" key="1">
    <source>
        <dbReference type="ARBA" id="ARBA00022737"/>
    </source>
</evidence>
<evidence type="ECO:0000313" key="4">
    <source>
        <dbReference type="EMBL" id="KAH0556000.1"/>
    </source>
</evidence>
<feature type="repeat" description="ANK" evidence="3">
    <location>
        <begin position="184"/>
        <end position="216"/>
    </location>
</feature>
<comment type="caution">
    <text evidence="4">The sequence shown here is derived from an EMBL/GenBank/DDBJ whole genome shotgun (WGS) entry which is preliminary data.</text>
</comment>
<keyword evidence="2 3" id="KW-0040">ANK repeat</keyword>
<feature type="repeat" description="ANK" evidence="3">
    <location>
        <begin position="217"/>
        <end position="249"/>
    </location>
</feature>
<organism evidence="4 5">
    <name type="scientific">Trichoglossum hirsutum</name>
    <dbReference type="NCBI Taxonomy" id="265104"/>
    <lineage>
        <taxon>Eukaryota</taxon>
        <taxon>Fungi</taxon>
        <taxon>Dikarya</taxon>
        <taxon>Ascomycota</taxon>
        <taxon>Pezizomycotina</taxon>
        <taxon>Geoglossomycetes</taxon>
        <taxon>Geoglossales</taxon>
        <taxon>Geoglossaceae</taxon>
        <taxon>Trichoglossum</taxon>
    </lineage>
</organism>
<evidence type="ECO:0000256" key="3">
    <source>
        <dbReference type="PROSITE-ProRule" id="PRU00023"/>
    </source>
</evidence>
<dbReference type="PANTHER" id="PTHR24173">
    <property type="entry name" value="ANKYRIN REPEAT CONTAINING"/>
    <property type="match status" value="1"/>
</dbReference>
<feature type="repeat" description="ANK" evidence="3">
    <location>
        <begin position="312"/>
        <end position="342"/>
    </location>
</feature>
<gene>
    <name evidence="4" type="ORF">GP486_006055</name>
</gene>
<dbReference type="AlphaFoldDB" id="A0A9P8L841"/>
<dbReference type="SUPFAM" id="SSF48403">
    <property type="entry name" value="Ankyrin repeat"/>
    <property type="match status" value="1"/>
</dbReference>
<keyword evidence="5" id="KW-1185">Reference proteome</keyword>
<dbReference type="PROSITE" id="PS50088">
    <property type="entry name" value="ANK_REPEAT"/>
    <property type="match status" value="6"/>
</dbReference>
<dbReference type="PROSITE" id="PS50297">
    <property type="entry name" value="ANK_REP_REGION"/>
    <property type="match status" value="5"/>
</dbReference>
<dbReference type="InterPro" id="IPR002110">
    <property type="entry name" value="Ankyrin_rpt"/>
</dbReference>
<dbReference type="Pfam" id="PF12796">
    <property type="entry name" value="Ank_2"/>
    <property type="match status" value="2"/>
</dbReference>
<keyword evidence="1" id="KW-0677">Repeat</keyword>
<evidence type="ECO:0008006" key="6">
    <source>
        <dbReference type="Google" id="ProtNLM"/>
    </source>
</evidence>
<proteinExistence type="predicted"/>
<dbReference type="PANTHER" id="PTHR24173:SF74">
    <property type="entry name" value="ANKYRIN REPEAT DOMAIN-CONTAINING PROTEIN 16"/>
    <property type="match status" value="1"/>
</dbReference>
<feature type="repeat" description="ANK" evidence="3">
    <location>
        <begin position="151"/>
        <end position="183"/>
    </location>
</feature>